<keyword evidence="8 14" id="KW-0418">Kinase</keyword>
<dbReference type="Pfam" id="PF00512">
    <property type="entry name" value="HisKA"/>
    <property type="match status" value="1"/>
</dbReference>
<dbReference type="SMART" id="SM00304">
    <property type="entry name" value="HAMP"/>
    <property type="match status" value="1"/>
</dbReference>
<dbReference type="CDD" id="cd06225">
    <property type="entry name" value="HAMP"/>
    <property type="match status" value="1"/>
</dbReference>
<dbReference type="InterPro" id="IPR003660">
    <property type="entry name" value="HAMP_dom"/>
</dbReference>
<evidence type="ECO:0000256" key="3">
    <source>
        <dbReference type="ARBA" id="ARBA00012438"/>
    </source>
</evidence>
<dbReference type="SUPFAM" id="SSF55874">
    <property type="entry name" value="ATPase domain of HSP90 chaperone/DNA topoisomerase II/histidine kinase"/>
    <property type="match status" value="1"/>
</dbReference>
<dbReference type="GO" id="GO:0000155">
    <property type="term" value="F:phosphorelay sensor kinase activity"/>
    <property type="evidence" value="ECO:0007669"/>
    <property type="project" value="InterPro"/>
</dbReference>
<dbReference type="RefSeq" id="WP_069860113.1">
    <property type="nucleotide sequence ID" value="NZ_BDFE01000020.1"/>
</dbReference>
<dbReference type="SUPFAM" id="SSF47384">
    <property type="entry name" value="Homodimeric domain of signal transducing histidine kinase"/>
    <property type="match status" value="1"/>
</dbReference>
<evidence type="ECO:0000256" key="8">
    <source>
        <dbReference type="ARBA" id="ARBA00022777"/>
    </source>
</evidence>
<dbReference type="InterPro" id="IPR003594">
    <property type="entry name" value="HATPase_dom"/>
</dbReference>
<accession>A0A194AKP7</accession>
<sequence length="509" mass="56462">MIRPASSLFTRILCWFFLNLILVGAALGTFIFFQPQLDLHAFFGMQRWNRLRVAAALMVHDLYNAPRKEWSAILARHARVNQVDFVLVFGDGTRFSSRPVELPDTVRVRVEHAFKGPFSDRRPAPPPPARNPVLPGSGPDQDILSPSGEQPPGLGEGLEGLDLIPGRPVLRMHTSDPDLYWTGIMLPPPPKPRDFPTPFVLMVVSDSASGNGFFFDARPWVLVAAVVLLISVLFWIPMVRNITRPLSRMTRATEEIASGRFDVVLDEPRRDEIGRLARAINHMTTRLAAFVTGQKRFLGDISHELGSPLARIQFGLGVLDQRLDGANRQRLQNVMDDVAHLSQLVGELLAFSRADLSAQSVALEPVDLLWVVREAVRREKAPDSEVIIDVDPDLRVLASPDLLTRALANLVRNGVKYAGKAGPIHIVAHKDKGWVNLEVKDSGPGVPEEYLDQLFEPFFRPEPSRNRSLGGVGLGLSIVKTCVESCKGRVFARNQKPHGFVVTIILGRC</sequence>
<keyword evidence="4" id="KW-1003">Cell membrane</keyword>
<dbReference type="InterPro" id="IPR003661">
    <property type="entry name" value="HisK_dim/P_dom"/>
</dbReference>
<dbReference type="InterPro" id="IPR050980">
    <property type="entry name" value="2C_sensor_his_kinase"/>
</dbReference>
<dbReference type="Pfam" id="PF00672">
    <property type="entry name" value="HAMP"/>
    <property type="match status" value="1"/>
</dbReference>
<keyword evidence="11" id="KW-1133">Transmembrane helix</keyword>
<keyword evidence="11" id="KW-0812">Transmembrane</keyword>
<protein>
    <recommendedName>
        <fullName evidence="3">histidine kinase</fullName>
        <ecNumber evidence="3">2.7.13.3</ecNumber>
    </recommendedName>
</protein>
<evidence type="ECO:0000259" key="13">
    <source>
        <dbReference type="PROSITE" id="PS50885"/>
    </source>
</evidence>
<keyword evidence="15" id="KW-1185">Reference proteome</keyword>
<dbReference type="Pfam" id="PF02518">
    <property type="entry name" value="HATPase_c"/>
    <property type="match status" value="1"/>
</dbReference>
<dbReference type="PROSITE" id="PS50109">
    <property type="entry name" value="HIS_KIN"/>
    <property type="match status" value="1"/>
</dbReference>
<dbReference type="GO" id="GO:0005886">
    <property type="term" value="C:plasma membrane"/>
    <property type="evidence" value="ECO:0007669"/>
    <property type="project" value="UniProtKB-SubCell"/>
</dbReference>
<keyword evidence="9" id="KW-0067">ATP-binding</keyword>
<evidence type="ECO:0000256" key="4">
    <source>
        <dbReference type="ARBA" id="ARBA00022475"/>
    </source>
</evidence>
<evidence type="ECO:0000256" key="6">
    <source>
        <dbReference type="ARBA" id="ARBA00022679"/>
    </source>
</evidence>
<dbReference type="Gene3D" id="1.10.8.500">
    <property type="entry name" value="HAMP domain in histidine kinase"/>
    <property type="match status" value="1"/>
</dbReference>
<dbReference type="EC" id="2.7.13.3" evidence="3"/>
<evidence type="ECO:0000256" key="11">
    <source>
        <dbReference type="SAM" id="Phobius"/>
    </source>
</evidence>
<dbReference type="PRINTS" id="PR00344">
    <property type="entry name" value="BCTRLSENSOR"/>
</dbReference>
<feature type="transmembrane region" description="Helical" evidence="11">
    <location>
        <begin position="220"/>
        <end position="239"/>
    </location>
</feature>
<evidence type="ECO:0000259" key="12">
    <source>
        <dbReference type="PROSITE" id="PS50109"/>
    </source>
</evidence>
<feature type="domain" description="Histidine kinase" evidence="12">
    <location>
        <begin position="300"/>
        <end position="509"/>
    </location>
</feature>
<dbReference type="InterPro" id="IPR005467">
    <property type="entry name" value="His_kinase_dom"/>
</dbReference>
<dbReference type="PANTHER" id="PTHR44936:SF10">
    <property type="entry name" value="SENSOR PROTEIN RSTB"/>
    <property type="match status" value="1"/>
</dbReference>
<dbReference type="EMBL" id="BDFE01000020">
    <property type="protein sequence ID" value="GAU09888.1"/>
    <property type="molecule type" value="Genomic_DNA"/>
</dbReference>
<organism evidence="14 15">
    <name type="scientific">Desulfoplanes formicivorans</name>
    <dbReference type="NCBI Taxonomy" id="1592317"/>
    <lineage>
        <taxon>Bacteria</taxon>
        <taxon>Pseudomonadati</taxon>
        <taxon>Thermodesulfobacteriota</taxon>
        <taxon>Desulfovibrionia</taxon>
        <taxon>Desulfovibrionales</taxon>
        <taxon>Desulfoplanaceae</taxon>
        <taxon>Desulfoplanes</taxon>
    </lineage>
</organism>
<comment type="subcellular location">
    <subcellularLocation>
        <location evidence="2">Cell membrane</location>
        <topology evidence="2">Multi-pass membrane protein</topology>
    </subcellularLocation>
</comment>
<dbReference type="GO" id="GO:0005524">
    <property type="term" value="F:ATP binding"/>
    <property type="evidence" value="ECO:0007669"/>
    <property type="project" value="UniProtKB-KW"/>
</dbReference>
<dbReference type="InterPro" id="IPR036890">
    <property type="entry name" value="HATPase_C_sf"/>
</dbReference>
<evidence type="ECO:0000256" key="5">
    <source>
        <dbReference type="ARBA" id="ARBA00022553"/>
    </source>
</evidence>
<gene>
    <name evidence="14" type="ORF">DPF_2624</name>
</gene>
<evidence type="ECO:0000256" key="10">
    <source>
        <dbReference type="SAM" id="MobiDB-lite"/>
    </source>
</evidence>
<keyword evidence="6" id="KW-0808">Transferase</keyword>
<keyword evidence="5" id="KW-0597">Phosphoprotein</keyword>
<dbReference type="InterPro" id="IPR004358">
    <property type="entry name" value="Sig_transdc_His_kin-like_C"/>
</dbReference>
<keyword evidence="7" id="KW-0547">Nucleotide-binding</keyword>
<dbReference type="SMART" id="SM00387">
    <property type="entry name" value="HATPase_c"/>
    <property type="match status" value="1"/>
</dbReference>
<name>A0A194AKP7_9BACT</name>
<evidence type="ECO:0000256" key="1">
    <source>
        <dbReference type="ARBA" id="ARBA00000085"/>
    </source>
</evidence>
<dbReference type="PROSITE" id="PS50885">
    <property type="entry name" value="HAMP"/>
    <property type="match status" value="1"/>
</dbReference>
<dbReference type="OrthoDB" id="9815202at2"/>
<dbReference type="Gene3D" id="3.30.565.10">
    <property type="entry name" value="Histidine kinase-like ATPase, C-terminal domain"/>
    <property type="match status" value="1"/>
</dbReference>
<evidence type="ECO:0000256" key="7">
    <source>
        <dbReference type="ARBA" id="ARBA00022741"/>
    </source>
</evidence>
<dbReference type="AlphaFoldDB" id="A0A194AKP7"/>
<reference evidence="15" key="1">
    <citation type="submission" date="2016-06" db="EMBL/GenBank/DDBJ databases">
        <title>Draft genome sequence of Desulfoplanes formicivorans strain Pf12B.</title>
        <authorList>
            <person name="Watanabe M."/>
            <person name="Kojima H."/>
            <person name="Fukui M."/>
        </authorList>
    </citation>
    <scope>NUCLEOTIDE SEQUENCE [LARGE SCALE GENOMIC DNA]</scope>
    <source>
        <strain evidence="15">Pf12B</strain>
    </source>
</reference>
<comment type="catalytic activity">
    <reaction evidence="1">
        <text>ATP + protein L-histidine = ADP + protein N-phospho-L-histidine.</text>
        <dbReference type="EC" id="2.7.13.3"/>
    </reaction>
</comment>
<dbReference type="Proteomes" id="UP000095200">
    <property type="component" value="Unassembled WGS sequence"/>
</dbReference>
<keyword evidence="11" id="KW-0472">Membrane</keyword>
<dbReference type="InterPro" id="IPR036097">
    <property type="entry name" value="HisK_dim/P_sf"/>
</dbReference>
<evidence type="ECO:0000256" key="2">
    <source>
        <dbReference type="ARBA" id="ARBA00004651"/>
    </source>
</evidence>
<dbReference type="STRING" id="1592317.DPF_2624"/>
<evidence type="ECO:0000256" key="9">
    <source>
        <dbReference type="ARBA" id="ARBA00022840"/>
    </source>
</evidence>
<proteinExistence type="predicted"/>
<dbReference type="CDD" id="cd00082">
    <property type="entry name" value="HisKA"/>
    <property type="match status" value="1"/>
</dbReference>
<dbReference type="PANTHER" id="PTHR44936">
    <property type="entry name" value="SENSOR PROTEIN CREC"/>
    <property type="match status" value="1"/>
</dbReference>
<dbReference type="SMART" id="SM00388">
    <property type="entry name" value="HisKA"/>
    <property type="match status" value="1"/>
</dbReference>
<dbReference type="SUPFAM" id="SSF158472">
    <property type="entry name" value="HAMP domain-like"/>
    <property type="match status" value="1"/>
</dbReference>
<feature type="region of interest" description="Disordered" evidence="10">
    <location>
        <begin position="117"/>
        <end position="158"/>
    </location>
</feature>
<evidence type="ECO:0000313" key="15">
    <source>
        <dbReference type="Proteomes" id="UP000095200"/>
    </source>
</evidence>
<feature type="transmembrane region" description="Helical" evidence="11">
    <location>
        <begin position="12"/>
        <end position="33"/>
    </location>
</feature>
<dbReference type="Gene3D" id="1.10.287.130">
    <property type="match status" value="1"/>
</dbReference>
<comment type="caution">
    <text evidence="14">The sequence shown here is derived from an EMBL/GenBank/DDBJ whole genome shotgun (WGS) entry which is preliminary data.</text>
</comment>
<evidence type="ECO:0000313" key="14">
    <source>
        <dbReference type="EMBL" id="GAU09888.1"/>
    </source>
</evidence>
<feature type="domain" description="HAMP" evidence="13">
    <location>
        <begin position="240"/>
        <end position="292"/>
    </location>
</feature>